<keyword evidence="2" id="KW-1133">Transmembrane helix</keyword>
<dbReference type="AlphaFoldDB" id="A0A518CYB9"/>
<evidence type="ECO:0000313" key="4">
    <source>
        <dbReference type="EMBL" id="QDU84215.1"/>
    </source>
</evidence>
<evidence type="ECO:0000313" key="5">
    <source>
        <dbReference type="Proteomes" id="UP000319342"/>
    </source>
</evidence>
<dbReference type="Gene3D" id="3.30.479.30">
    <property type="entry name" value="Band 7 domain"/>
    <property type="match status" value="1"/>
</dbReference>
<keyword evidence="2" id="KW-0472">Membrane</keyword>
<reference evidence="4 5" key="1">
    <citation type="submission" date="2019-02" db="EMBL/GenBank/DDBJ databases">
        <title>Deep-cultivation of Planctomycetes and their phenomic and genomic characterization uncovers novel biology.</title>
        <authorList>
            <person name="Wiegand S."/>
            <person name="Jogler M."/>
            <person name="Boedeker C."/>
            <person name="Pinto D."/>
            <person name="Vollmers J."/>
            <person name="Rivas-Marin E."/>
            <person name="Kohn T."/>
            <person name="Peeters S.H."/>
            <person name="Heuer A."/>
            <person name="Rast P."/>
            <person name="Oberbeckmann S."/>
            <person name="Bunk B."/>
            <person name="Jeske O."/>
            <person name="Meyerdierks A."/>
            <person name="Storesund J.E."/>
            <person name="Kallscheuer N."/>
            <person name="Luecker S."/>
            <person name="Lage O.M."/>
            <person name="Pohl T."/>
            <person name="Merkel B.J."/>
            <person name="Hornburger P."/>
            <person name="Mueller R.-W."/>
            <person name="Bruemmer F."/>
            <person name="Labrenz M."/>
            <person name="Spormann A.M."/>
            <person name="Op den Camp H."/>
            <person name="Overmann J."/>
            <person name="Amann R."/>
            <person name="Jetten M.S.M."/>
            <person name="Mascher T."/>
            <person name="Medema M.H."/>
            <person name="Devos D.P."/>
            <person name="Kaster A.-K."/>
            <person name="Ovreas L."/>
            <person name="Rohde M."/>
            <person name="Galperin M.Y."/>
            <person name="Jogler C."/>
        </authorList>
    </citation>
    <scope>NUCLEOTIDE SEQUENCE [LARGE SCALE GENOMIC DNA]</scope>
    <source>
        <strain evidence="4 5">Pla163</strain>
    </source>
</reference>
<name>A0A518CYB9_9BACT</name>
<keyword evidence="5" id="KW-1185">Reference proteome</keyword>
<sequence length="364" mass="40742">MKKTLTIAIVGVSALVIIGVLLGSLFLTKVPPHVVGVKQNQLGGGIVQQDYGTGYHLGIVFVHKWYELDKRVHFVNFSKEQSSRWTSDANVVNSGSLDIRTSDNNTASLDVTVTYRIKEDEAYQMVEDGIQVDYRDKVARSVRGILMKELPKLSPEDLVDTQVRLQRVTDTLPLMREELAQYHVEPLHVLIRAVRFPVDYEEKLQAKQLTRQNALLANARQRQEKQSQVTQSYEKETEALEKRLRGEWDVKLQVTRSDNEVLVAQIEADAAVYQRQTRADAEADYVTAIAEGELELAKAEALRNELRNAALDTAGGRILLAQRAAENLDIDTITLNSNDPSVPTVLDIQSMVDLLLGRSGAQKP</sequence>
<dbReference type="SUPFAM" id="SSF117892">
    <property type="entry name" value="Band 7/SPFH domain"/>
    <property type="match status" value="1"/>
</dbReference>
<dbReference type="EMBL" id="CP036290">
    <property type="protein sequence ID" value="QDU84215.1"/>
    <property type="molecule type" value="Genomic_DNA"/>
</dbReference>
<evidence type="ECO:0000259" key="3">
    <source>
        <dbReference type="Pfam" id="PF01145"/>
    </source>
</evidence>
<dbReference type="GO" id="GO:0016020">
    <property type="term" value="C:membrane"/>
    <property type="evidence" value="ECO:0007669"/>
    <property type="project" value="UniProtKB-SubCell"/>
</dbReference>
<dbReference type="InterPro" id="IPR036013">
    <property type="entry name" value="Band_7/SPFH_dom_sf"/>
</dbReference>
<gene>
    <name evidence="4" type="ORF">Pla163_13220</name>
</gene>
<evidence type="ECO:0000256" key="1">
    <source>
        <dbReference type="ARBA" id="ARBA00004167"/>
    </source>
</evidence>
<feature type="domain" description="Band 7" evidence="3">
    <location>
        <begin position="29"/>
        <end position="225"/>
    </location>
</feature>
<evidence type="ECO:0000256" key="2">
    <source>
        <dbReference type="SAM" id="Phobius"/>
    </source>
</evidence>
<dbReference type="Pfam" id="PF01145">
    <property type="entry name" value="Band_7"/>
    <property type="match status" value="1"/>
</dbReference>
<proteinExistence type="predicted"/>
<protein>
    <submittedName>
        <fullName evidence="4">SPFH domain / Band 7 family protein</fullName>
    </submittedName>
</protein>
<organism evidence="4 5">
    <name type="scientific">Rohdeia mirabilis</name>
    <dbReference type="NCBI Taxonomy" id="2528008"/>
    <lineage>
        <taxon>Bacteria</taxon>
        <taxon>Pseudomonadati</taxon>
        <taxon>Planctomycetota</taxon>
        <taxon>Planctomycetia</taxon>
        <taxon>Planctomycetia incertae sedis</taxon>
        <taxon>Rohdeia</taxon>
    </lineage>
</organism>
<dbReference type="Proteomes" id="UP000319342">
    <property type="component" value="Chromosome"/>
</dbReference>
<accession>A0A518CYB9</accession>
<dbReference type="InterPro" id="IPR001107">
    <property type="entry name" value="Band_7"/>
</dbReference>
<dbReference type="RefSeq" id="WP_419186382.1">
    <property type="nucleotide sequence ID" value="NZ_CP036290.1"/>
</dbReference>
<feature type="transmembrane region" description="Helical" evidence="2">
    <location>
        <begin position="7"/>
        <end position="27"/>
    </location>
</feature>
<comment type="subcellular location">
    <subcellularLocation>
        <location evidence="1">Membrane</location>
        <topology evidence="1">Single-pass membrane protein</topology>
    </subcellularLocation>
</comment>
<keyword evidence="2" id="KW-0812">Transmembrane</keyword>